<proteinExistence type="predicted"/>
<dbReference type="AlphaFoldDB" id="A0A4V3EAK8"/>
<dbReference type="Proteomes" id="UP000295344">
    <property type="component" value="Unassembled WGS sequence"/>
</dbReference>
<organism evidence="1 2">
    <name type="scientific">Amnibacterium kyonggiense</name>
    <dbReference type="NCBI Taxonomy" id="595671"/>
    <lineage>
        <taxon>Bacteria</taxon>
        <taxon>Bacillati</taxon>
        <taxon>Actinomycetota</taxon>
        <taxon>Actinomycetes</taxon>
        <taxon>Micrococcales</taxon>
        <taxon>Microbacteriaceae</taxon>
        <taxon>Amnibacterium</taxon>
    </lineage>
</organism>
<dbReference type="InterPro" id="IPR027417">
    <property type="entry name" value="P-loop_NTPase"/>
</dbReference>
<dbReference type="GO" id="GO:0016301">
    <property type="term" value="F:kinase activity"/>
    <property type="evidence" value="ECO:0007669"/>
    <property type="project" value="UniProtKB-KW"/>
</dbReference>
<evidence type="ECO:0000313" key="1">
    <source>
        <dbReference type="EMBL" id="TDS77034.1"/>
    </source>
</evidence>
<sequence length="203" mass="22060">MAAARATVWIGGGSGAGKSTVARILGERHGRPVVHTDESLHEHATASAGDPAVDAFVRMSMDERWVDRRPGEMLATFPWFAGAAFDLLLRDLPRGPLVVEGFRLLPGFVRRFVELGDRAVWLLPTPEQRARAFAGRAAEGRAFWERTRDPARALANVLERDRLFTEVLRDQCAVLGLPVVDVDGSEGAEAVADRVEGLLGPLG</sequence>
<dbReference type="SUPFAM" id="SSF52540">
    <property type="entry name" value="P-loop containing nucleoside triphosphate hydrolases"/>
    <property type="match status" value="1"/>
</dbReference>
<keyword evidence="2" id="KW-1185">Reference proteome</keyword>
<comment type="caution">
    <text evidence="1">The sequence shown here is derived from an EMBL/GenBank/DDBJ whole genome shotgun (WGS) entry which is preliminary data.</text>
</comment>
<dbReference type="Gene3D" id="3.40.50.300">
    <property type="entry name" value="P-loop containing nucleotide triphosphate hydrolases"/>
    <property type="match status" value="1"/>
</dbReference>
<dbReference type="RefSeq" id="WP_133766156.1">
    <property type="nucleotide sequence ID" value="NZ_BAAARP010000002.1"/>
</dbReference>
<protein>
    <submittedName>
        <fullName evidence="1">Shikimate kinase</fullName>
    </submittedName>
</protein>
<keyword evidence="1" id="KW-0418">Kinase</keyword>
<evidence type="ECO:0000313" key="2">
    <source>
        <dbReference type="Proteomes" id="UP000295344"/>
    </source>
</evidence>
<dbReference type="EMBL" id="SOAM01000002">
    <property type="protein sequence ID" value="TDS77034.1"/>
    <property type="molecule type" value="Genomic_DNA"/>
</dbReference>
<keyword evidence="1" id="KW-0808">Transferase</keyword>
<gene>
    <name evidence="1" type="ORF">CLV52_1973</name>
</gene>
<reference evidence="1 2" key="1">
    <citation type="submission" date="2019-03" db="EMBL/GenBank/DDBJ databases">
        <title>Genomic Encyclopedia of Archaeal and Bacterial Type Strains, Phase II (KMG-II): from individual species to whole genera.</title>
        <authorList>
            <person name="Goeker M."/>
        </authorList>
    </citation>
    <scope>NUCLEOTIDE SEQUENCE [LARGE SCALE GENOMIC DNA]</scope>
    <source>
        <strain evidence="1 2">DSM 24782</strain>
    </source>
</reference>
<dbReference type="OrthoDB" id="3199600at2"/>
<accession>A0A4V3EAK8</accession>
<name>A0A4V3EAK8_9MICO</name>